<evidence type="ECO:0000313" key="2">
    <source>
        <dbReference type="Proteomes" id="UP001497516"/>
    </source>
</evidence>
<proteinExistence type="predicted"/>
<dbReference type="Proteomes" id="UP001497516">
    <property type="component" value="Chromosome 4"/>
</dbReference>
<dbReference type="EMBL" id="OZ034817">
    <property type="protein sequence ID" value="CAL1383638.1"/>
    <property type="molecule type" value="Genomic_DNA"/>
</dbReference>
<name>A0AAV2ED73_9ROSI</name>
<sequence>MNPYLKPMYKQKWLATCPRALRRRAGGLGNHGWSDSFSVMIGGRRGGGNGSGSGLRRTTAVVQVRDYRLNLGWGNGSGRWTRRGGGLWE</sequence>
<organism evidence="1 2">
    <name type="scientific">Linum trigynum</name>
    <dbReference type="NCBI Taxonomy" id="586398"/>
    <lineage>
        <taxon>Eukaryota</taxon>
        <taxon>Viridiplantae</taxon>
        <taxon>Streptophyta</taxon>
        <taxon>Embryophyta</taxon>
        <taxon>Tracheophyta</taxon>
        <taxon>Spermatophyta</taxon>
        <taxon>Magnoliopsida</taxon>
        <taxon>eudicotyledons</taxon>
        <taxon>Gunneridae</taxon>
        <taxon>Pentapetalae</taxon>
        <taxon>rosids</taxon>
        <taxon>fabids</taxon>
        <taxon>Malpighiales</taxon>
        <taxon>Linaceae</taxon>
        <taxon>Linum</taxon>
    </lineage>
</organism>
<protein>
    <submittedName>
        <fullName evidence="1">Uncharacterized protein</fullName>
    </submittedName>
</protein>
<reference evidence="1 2" key="1">
    <citation type="submission" date="2024-04" db="EMBL/GenBank/DDBJ databases">
        <authorList>
            <person name="Fracassetti M."/>
        </authorList>
    </citation>
    <scope>NUCLEOTIDE SEQUENCE [LARGE SCALE GENOMIC DNA]</scope>
</reference>
<accession>A0AAV2ED73</accession>
<gene>
    <name evidence="1" type="ORF">LTRI10_LOCUS24900</name>
</gene>
<dbReference type="AlphaFoldDB" id="A0AAV2ED73"/>
<evidence type="ECO:0000313" key="1">
    <source>
        <dbReference type="EMBL" id="CAL1383638.1"/>
    </source>
</evidence>
<keyword evidence="2" id="KW-1185">Reference proteome</keyword>